<dbReference type="RefSeq" id="WP_182463808.1">
    <property type="nucleotide sequence ID" value="NZ_CP059732.1"/>
</dbReference>
<feature type="domain" description="Outer membrane protein beta-barrel" evidence="2">
    <location>
        <begin position="54"/>
        <end position="185"/>
    </location>
</feature>
<proteinExistence type="predicted"/>
<dbReference type="Proteomes" id="UP000515369">
    <property type="component" value="Chromosome"/>
</dbReference>
<dbReference type="InterPro" id="IPR025665">
    <property type="entry name" value="Beta-barrel_OMP_2"/>
</dbReference>
<keyword evidence="1" id="KW-0732">Signal</keyword>
<reference evidence="3 4" key="1">
    <citation type="submission" date="2020-07" db="EMBL/GenBank/DDBJ databases">
        <title>Spirosoma foliorum sp. nov., isolated from the leaves on the Nejang mountain Korea, Republic of.</title>
        <authorList>
            <person name="Ho H."/>
            <person name="Lee Y.-J."/>
            <person name="Nurcahyanto D.-A."/>
            <person name="Kim S.-G."/>
        </authorList>
    </citation>
    <scope>NUCLEOTIDE SEQUENCE [LARGE SCALE GENOMIC DNA]</scope>
    <source>
        <strain evidence="3 4">PL0136</strain>
    </source>
</reference>
<evidence type="ECO:0000259" key="2">
    <source>
        <dbReference type="Pfam" id="PF13568"/>
    </source>
</evidence>
<dbReference type="SUPFAM" id="SSF56925">
    <property type="entry name" value="OMPA-like"/>
    <property type="match status" value="1"/>
</dbReference>
<dbReference type="InterPro" id="IPR011250">
    <property type="entry name" value="OMP/PagP_B-barrel"/>
</dbReference>
<keyword evidence="4" id="KW-1185">Reference proteome</keyword>
<evidence type="ECO:0000313" key="3">
    <source>
        <dbReference type="EMBL" id="QMW06439.1"/>
    </source>
</evidence>
<organism evidence="3 4">
    <name type="scientific">Spirosoma foliorum</name>
    <dbReference type="NCBI Taxonomy" id="2710596"/>
    <lineage>
        <taxon>Bacteria</taxon>
        <taxon>Pseudomonadati</taxon>
        <taxon>Bacteroidota</taxon>
        <taxon>Cytophagia</taxon>
        <taxon>Cytophagales</taxon>
        <taxon>Cytophagaceae</taxon>
        <taxon>Spirosoma</taxon>
    </lineage>
</organism>
<gene>
    <name evidence="3" type="ORF">H3H32_16865</name>
</gene>
<evidence type="ECO:0000313" key="4">
    <source>
        <dbReference type="Proteomes" id="UP000515369"/>
    </source>
</evidence>
<dbReference type="KEGG" id="sfol:H3H32_16865"/>
<evidence type="ECO:0000256" key="1">
    <source>
        <dbReference type="SAM" id="SignalP"/>
    </source>
</evidence>
<dbReference type="Gene3D" id="2.40.160.20">
    <property type="match status" value="1"/>
</dbReference>
<feature type="signal peptide" evidence="1">
    <location>
        <begin position="1"/>
        <end position="19"/>
    </location>
</feature>
<name>A0A7G5H5P7_9BACT</name>
<sequence length="223" mass="25030">MNMRLRFLVALLLFSAALARSQPTLSIAPTLSPAFSHTVYNYRYFYPESDGQIVEPVYISGSRWSTGFSAGLSILYNYTPGWSVSSGIWFQQQSLRQARQALAGPGTVTVHNRVIRFPLLLNYYSSTQRLSPYFSLGVFVDLPITSQVVVRRGDEPTQYLRLLSSPRPIFNGMLGAGARYKVNNRYTLMAQPTWTYKFGQLGGATTNDSSFELSLVTQLAYTF</sequence>
<feature type="chain" id="PRO_5028927856" evidence="1">
    <location>
        <begin position="20"/>
        <end position="223"/>
    </location>
</feature>
<accession>A0A7G5H5P7</accession>
<protein>
    <submittedName>
        <fullName evidence="3">Outer membrane beta-barrel protein</fullName>
    </submittedName>
</protein>
<dbReference type="EMBL" id="CP059732">
    <property type="protein sequence ID" value="QMW06439.1"/>
    <property type="molecule type" value="Genomic_DNA"/>
</dbReference>
<dbReference type="AlphaFoldDB" id="A0A7G5H5P7"/>
<dbReference type="Pfam" id="PF13568">
    <property type="entry name" value="OMP_b-brl_2"/>
    <property type="match status" value="1"/>
</dbReference>